<evidence type="ECO:0000259" key="7">
    <source>
        <dbReference type="PROSITE" id="PS50071"/>
    </source>
</evidence>
<proteinExistence type="predicted"/>
<dbReference type="HOGENOM" id="CLU_060169_0_0_1"/>
<evidence type="ECO:0000256" key="4">
    <source>
        <dbReference type="PROSITE-ProRule" id="PRU00108"/>
    </source>
</evidence>
<comment type="subcellular location">
    <subcellularLocation>
        <location evidence="4 5">Nucleus</location>
    </subcellularLocation>
</comment>
<dbReference type="GeneID" id="18813341"/>
<feature type="domain" description="Homeobox" evidence="7">
    <location>
        <begin position="261"/>
        <end position="321"/>
    </location>
</feature>
<feature type="compositionally biased region" description="Low complexity" evidence="6">
    <location>
        <begin position="101"/>
        <end position="115"/>
    </location>
</feature>
<sequence length="407" mass="45265">MTNPRDDRFYGSLGKSRKSPPGGDVQSSVFQGQGGRYVLPPLDSAFPTSRSPAPSNYSNQYLQPRSSQVRSDHNASLYGQWSNTAPAQQHSPTYYEHGDSRYPSQQTYPSYSSRTPPTLPGDAHTSRKLPPLNVPSSTVRDDRWQAAAFGPMPTHMSGYSEIRSPTATYPPEYASYQQQQQHQHQTSYSYPPVPDQRSHPNQMSSVHHAQQISMGAYSTERGLPSHIEAHGTSPYARNHHPSLTNTAITQEPVSVLGTDEPVIKKKRKRADAAQLKVLNETYNRTAFPSTEERADLARKLDMSARSVQIWFQNKRQSMRQTSRQSSTSVTSSSHQPFSMTSQSDDLSHPSVGGYGGGSMGSTISGQTYLPRSPQENRASVHASQSPIVSHRRRSDEEDPRKWSARGY</sequence>
<feature type="region of interest" description="Disordered" evidence="6">
    <location>
        <begin position="313"/>
        <end position="407"/>
    </location>
</feature>
<dbReference type="PANTHER" id="PTHR24324:SF9">
    <property type="entry name" value="HOMEOBOX DOMAIN-CONTAINING PROTEIN"/>
    <property type="match status" value="1"/>
</dbReference>
<feature type="region of interest" description="Disordered" evidence="6">
    <location>
        <begin position="1"/>
        <end position="210"/>
    </location>
</feature>
<dbReference type="InterPro" id="IPR001356">
    <property type="entry name" value="HD"/>
</dbReference>
<dbReference type="GO" id="GO:0000981">
    <property type="term" value="F:DNA-binding transcription factor activity, RNA polymerase II-specific"/>
    <property type="evidence" value="ECO:0007669"/>
    <property type="project" value="InterPro"/>
</dbReference>
<evidence type="ECO:0000313" key="8">
    <source>
        <dbReference type="EMBL" id="EGO25399.1"/>
    </source>
</evidence>
<organism>
    <name type="scientific">Serpula lacrymans var. lacrymans (strain S7.9)</name>
    <name type="common">Dry rot fungus</name>
    <dbReference type="NCBI Taxonomy" id="578457"/>
    <lineage>
        <taxon>Eukaryota</taxon>
        <taxon>Fungi</taxon>
        <taxon>Dikarya</taxon>
        <taxon>Basidiomycota</taxon>
        <taxon>Agaricomycotina</taxon>
        <taxon>Agaricomycetes</taxon>
        <taxon>Agaricomycetidae</taxon>
        <taxon>Boletales</taxon>
        <taxon>Coniophorineae</taxon>
        <taxon>Serpulaceae</taxon>
        <taxon>Serpula</taxon>
    </lineage>
</organism>
<dbReference type="RefSeq" id="XP_007317521.1">
    <property type="nucleotide sequence ID" value="XM_007317459.1"/>
</dbReference>
<dbReference type="OrthoDB" id="6159439at2759"/>
<keyword evidence="3 4" id="KW-0539">Nucleus</keyword>
<feature type="compositionally biased region" description="Polar residues" evidence="6">
    <location>
        <begin position="199"/>
        <end position="210"/>
    </location>
</feature>
<protein>
    <recommendedName>
        <fullName evidence="7">Homeobox domain-containing protein</fullName>
    </recommendedName>
</protein>
<name>F8NVJ0_SERL9</name>
<reference evidence="8" key="1">
    <citation type="submission" date="2011-04" db="EMBL/GenBank/DDBJ databases">
        <title>Evolution of plant cell wall degrading machinery underlies the functional diversity of forest fungi.</title>
        <authorList>
            <consortium name="US DOE Joint Genome Institute (JGI-PGF)"/>
            <person name="Eastwood D.C."/>
            <person name="Floudas D."/>
            <person name="Binder M."/>
            <person name="Majcherczyk A."/>
            <person name="Schneider P."/>
            <person name="Aerts A."/>
            <person name="Asiegbu F.O."/>
            <person name="Baker S.E."/>
            <person name="Barry K."/>
            <person name="Bendiksby M."/>
            <person name="Blumentritt M."/>
            <person name="Coutinho P.M."/>
            <person name="Cullen D."/>
            <person name="Cullen D."/>
            <person name="Gathman A."/>
            <person name="Goodell B."/>
            <person name="Henrissat B."/>
            <person name="Ihrmark K."/>
            <person name="Kauserud H."/>
            <person name="Kohler A."/>
            <person name="LaButti K."/>
            <person name="Lapidus A."/>
            <person name="Lavin J.L."/>
            <person name="Lee Y.-H."/>
            <person name="Lindquist E."/>
            <person name="Lilly W."/>
            <person name="Lucas S."/>
            <person name="Morin E."/>
            <person name="Murat C."/>
            <person name="Oguiza J.A."/>
            <person name="Park J."/>
            <person name="Pisabarro A.G."/>
            <person name="Riley R."/>
            <person name="Rosling A."/>
            <person name="Salamov A."/>
            <person name="Schmidt O."/>
            <person name="Schmutz J."/>
            <person name="Skrede I."/>
            <person name="Stenlid J."/>
            <person name="Wiebenga A."/>
            <person name="Xie X."/>
            <person name="Kues U."/>
            <person name="Hibbett D.S."/>
            <person name="Hoffmeister D."/>
            <person name="Hogberg N."/>
            <person name="Martin F."/>
            <person name="Grigoriev I.V."/>
            <person name="Watkinson S.C."/>
        </authorList>
    </citation>
    <scope>NUCLEOTIDE SEQUENCE</scope>
    <source>
        <strain evidence="8">S7.9</strain>
    </source>
</reference>
<dbReference type="GO" id="GO:0005634">
    <property type="term" value="C:nucleus"/>
    <property type="evidence" value="ECO:0007669"/>
    <property type="project" value="UniProtKB-SubCell"/>
</dbReference>
<feature type="DNA-binding region" description="Homeobox" evidence="4">
    <location>
        <begin position="263"/>
        <end position="322"/>
    </location>
</feature>
<dbReference type="SUPFAM" id="SSF46689">
    <property type="entry name" value="Homeodomain-like"/>
    <property type="match status" value="1"/>
</dbReference>
<feature type="compositionally biased region" description="Low complexity" evidence="6">
    <location>
        <begin position="318"/>
        <end position="333"/>
    </location>
</feature>
<dbReference type="PANTHER" id="PTHR24324">
    <property type="entry name" value="HOMEOBOX PROTEIN HHEX"/>
    <property type="match status" value="1"/>
</dbReference>
<dbReference type="Proteomes" id="UP000008064">
    <property type="component" value="Unassembled WGS sequence"/>
</dbReference>
<dbReference type="Gene3D" id="1.10.10.60">
    <property type="entry name" value="Homeodomain-like"/>
    <property type="match status" value="1"/>
</dbReference>
<evidence type="ECO:0000256" key="3">
    <source>
        <dbReference type="ARBA" id="ARBA00023242"/>
    </source>
</evidence>
<dbReference type="Pfam" id="PF00046">
    <property type="entry name" value="Homeodomain"/>
    <property type="match status" value="1"/>
</dbReference>
<accession>F8NVJ0</accession>
<dbReference type="InterPro" id="IPR017970">
    <property type="entry name" value="Homeobox_CS"/>
</dbReference>
<evidence type="ECO:0000256" key="6">
    <source>
        <dbReference type="SAM" id="MobiDB-lite"/>
    </source>
</evidence>
<dbReference type="CDD" id="cd00086">
    <property type="entry name" value="homeodomain"/>
    <property type="match status" value="1"/>
</dbReference>
<feature type="compositionally biased region" description="Polar residues" evidence="6">
    <location>
        <begin position="46"/>
        <end position="69"/>
    </location>
</feature>
<dbReference type="EMBL" id="GL945433">
    <property type="protein sequence ID" value="EGO25399.1"/>
    <property type="molecule type" value="Genomic_DNA"/>
</dbReference>
<keyword evidence="2 4" id="KW-0371">Homeobox</keyword>
<dbReference type="PROSITE" id="PS50071">
    <property type="entry name" value="HOMEOBOX_2"/>
    <property type="match status" value="1"/>
</dbReference>
<gene>
    <name evidence="8" type="ORF">SERLADRAFT_415003</name>
</gene>
<feature type="compositionally biased region" description="Polar residues" evidence="6">
    <location>
        <begin position="366"/>
        <end position="387"/>
    </location>
</feature>
<dbReference type="GO" id="GO:0030154">
    <property type="term" value="P:cell differentiation"/>
    <property type="evidence" value="ECO:0007669"/>
    <property type="project" value="TreeGrafter"/>
</dbReference>
<dbReference type="InterPro" id="IPR009057">
    <property type="entry name" value="Homeodomain-like_sf"/>
</dbReference>
<evidence type="ECO:0000256" key="5">
    <source>
        <dbReference type="RuleBase" id="RU000682"/>
    </source>
</evidence>
<dbReference type="SMART" id="SM00389">
    <property type="entry name" value="HOX"/>
    <property type="match status" value="1"/>
</dbReference>
<dbReference type="GO" id="GO:0000978">
    <property type="term" value="F:RNA polymerase II cis-regulatory region sequence-specific DNA binding"/>
    <property type="evidence" value="ECO:0007669"/>
    <property type="project" value="TreeGrafter"/>
</dbReference>
<dbReference type="KEGG" id="sla:SERLADRAFT_415003"/>
<evidence type="ECO:0000256" key="1">
    <source>
        <dbReference type="ARBA" id="ARBA00023125"/>
    </source>
</evidence>
<feature type="compositionally biased region" description="Polar residues" evidence="6">
    <location>
        <begin position="77"/>
        <end position="92"/>
    </location>
</feature>
<dbReference type="InterPro" id="IPR051000">
    <property type="entry name" value="Homeobox_DNA-bind_prot"/>
</dbReference>
<evidence type="ECO:0000256" key="2">
    <source>
        <dbReference type="ARBA" id="ARBA00023155"/>
    </source>
</evidence>
<dbReference type="PROSITE" id="PS00027">
    <property type="entry name" value="HOMEOBOX_1"/>
    <property type="match status" value="1"/>
</dbReference>
<keyword evidence="1 4" id="KW-0238">DNA-binding</keyword>
<dbReference type="AlphaFoldDB" id="F8NVJ0"/>
<feature type="compositionally biased region" description="Polar residues" evidence="6">
    <location>
        <begin position="334"/>
        <end position="344"/>
    </location>
</feature>